<dbReference type="SUPFAM" id="SSF52317">
    <property type="entry name" value="Class I glutamine amidotransferase-like"/>
    <property type="match status" value="1"/>
</dbReference>
<dbReference type="InterPro" id="IPR013738">
    <property type="entry name" value="Beta_galactosidase_Trimer"/>
</dbReference>
<dbReference type="AlphaFoldDB" id="A0A0F9V4V9"/>
<organism evidence="2">
    <name type="scientific">marine sediment metagenome</name>
    <dbReference type="NCBI Taxonomy" id="412755"/>
    <lineage>
        <taxon>unclassified sequences</taxon>
        <taxon>metagenomes</taxon>
        <taxon>ecological metagenomes</taxon>
    </lineage>
</organism>
<comment type="caution">
    <text evidence="2">The sequence shown here is derived from an EMBL/GenBank/DDBJ whole genome shotgun (WGS) entry which is preliminary data.</text>
</comment>
<dbReference type="Pfam" id="PF08532">
    <property type="entry name" value="Glyco_hydro_42M"/>
    <property type="match status" value="1"/>
</dbReference>
<dbReference type="Pfam" id="PF14871">
    <property type="entry name" value="GHL6"/>
    <property type="match status" value="1"/>
</dbReference>
<name>A0A0F9V4V9_9ZZZZ</name>
<dbReference type="GO" id="GO:0004565">
    <property type="term" value="F:beta-galactosidase activity"/>
    <property type="evidence" value="ECO:0007669"/>
    <property type="project" value="InterPro"/>
</dbReference>
<accession>A0A0F9V4V9</accession>
<evidence type="ECO:0000259" key="1">
    <source>
        <dbReference type="Pfam" id="PF08532"/>
    </source>
</evidence>
<dbReference type="InterPro" id="IPR028212">
    <property type="entry name" value="GHL6"/>
</dbReference>
<protein>
    <recommendedName>
        <fullName evidence="1">Beta-galactosidase trimerisation domain-containing protein</fullName>
    </recommendedName>
</protein>
<dbReference type="InterPro" id="IPR029062">
    <property type="entry name" value="Class_I_gatase-like"/>
</dbReference>
<gene>
    <name evidence="2" type="ORF">LCGC14_0450020</name>
</gene>
<dbReference type="SUPFAM" id="SSF51445">
    <property type="entry name" value="(Trans)glycosidases"/>
    <property type="match status" value="1"/>
</dbReference>
<dbReference type="Gene3D" id="3.20.20.80">
    <property type="entry name" value="Glycosidases"/>
    <property type="match status" value="1"/>
</dbReference>
<dbReference type="Gene3D" id="3.40.50.880">
    <property type="match status" value="1"/>
</dbReference>
<evidence type="ECO:0000313" key="2">
    <source>
        <dbReference type="EMBL" id="KKN68571.1"/>
    </source>
</evidence>
<dbReference type="CDD" id="cd03143">
    <property type="entry name" value="A4_beta-galactosidase_middle_domain"/>
    <property type="match status" value="1"/>
</dbReference>
<feature type="domain" description="Beta-galactosidase trimerisation" evidence="1">
    <location>
        <begin position="374"/>
        <end position="438"/>
    </location>
</feature>
<dbReference type="GO" id="GO:0005975">
    <property type="term" value="P:carbohydrate metabolic process"/>
    <property type="evidence" value="ECO:0007669"/>
    <property type="project" value="InterPro"/>
</dbReference>
<reference evidence="2" key="1">
    <citation type="journal article" date="2015" name="Nature">
        <title>Complex archaea that bridge the gap between prokaryotes and eukaryotes.</title>
        <authorList>
            <person name="Spang A."/>
            <person name="Saw J.H."/>
            <person name="Jorgensen S.L."/>
            <person name="Zaremba-Niedzwiedzka K."/>
            <person name="Martijn J."/>
            <person name="Lind A.E."/>
            <person name="van Eijk R."/>
            <person name="Schleper C."/>
            <person name="Guy L."/>
            <person name="Ettema T.J."/>
        </authorList>
    </citation>
    <scope>NUCLEOTIDE SEQUENCE</scope>
</reference>
<proteinExistence type="predicted"/>
<dbReference type="InterPro" id="IPR017853">
    <property type="entry name" value="GH"/>
</dbReference>
<dbReference type="EMBL" id="LAZR01000445">
    <property type="protein sequence ID" value="KKN68571.1"/>
    <property type="molecule type" value="Genomic_DNA"/>
</dbReference>
<sequence length="661" mass="74318">MQENQLRFRQIHMDYHTTQHIAGVGAEFDPDEFADTLAKAAVDSVTVFGRCHHGWLYYDSKKFRDRIHPNLAYKHLLRDQIRACHKRNIRAPIYLTIQWDHLLSRQHPEWITLNPQGQQNGTPPYEAGFYNHLCVNSPYRQFLEEHVAEVFDLLPVDGLFLDIVQAVDCSCQNCRNLMAAAGVNAANDTERQAFALKTINDWKREMTAHIRKFSKDCTIFYNAGHVGPRDRQIADAYTHWELESLPGGGWGYLHFPATQRYARNLGLDSMGMTGKFHTSWGDFHSFKNPAALQFECFMMLALAGKCSIGDQLPPDGKICKHTYDLIGSVYREVAAKESWCSQAEPVVDIGVLTPEEFNADGGLPPAVFGATRMLQEGGHQFDFIDSKSPLGKYKVVILPDTIPVAPALAAKLEKFVAGGGKLIASFKSGLNEAGDAFALKCLGVDFVGDAPFSPDFIMPAGEIGRDLPKTEHVMYTRGLQVKLRKGAEALASTRVPYFNRTWEHFCSHRHTPSAHKRGGPGIIQKGNCIYFMHPIFTEYADVTPRWCKQLLLNALDILLPQPLIRHDGPSTVVATLNRQKTEKRLALHLLHYIPQRRGQHFDTIEDVIPLHDLTLSIKAPKKLKSVRCVPDGAELAFTQHDGRINFTLPKLEGHQIIELAL</sequence>